<keyword evidence="1" id="KW-0812">Transmembrane</keyword>
<dbReference type="EMBL" id="MPUK01000001">
    <property type="protein sequence ID" value="ONH69615.1"/>
    <property type="molecule type" value="Genomic_DNA"/>
</dbReference>
<keyword evidence="1" id="KW-1133">Transmembrane helix</keyword>
<reference evidence="4" key="2">
    <citation type="journal article" date="2017" name="Genome Announc.">
        <title>Genome sequences of Cyberlindnera fabianii 65, Pichia kudriavzevii 129, and Saccharomyces cerevisiae 131 isolated from fermented masau fruits in Zimbabwe.</title>
        <authorList>
            <person name="van Rijswijck I.M.H."/>
            <person name="Derks M.F.L."/>
            <person name="Abee T."/>
            <person name="de Ridder D."/>
            <person name="Smid E.J."/>
        </authorList>
    </citation>
    <scope>NUCLEOTIDE SEQUENCE [LARGE SCALE GENOMIC DNA]</scope>
    <source>
        <strain evidence="4">65</strain>
    </source>
</reference>
<evidence type="ECO:0000313" key="4">
    <source>
        <dbReference type="Proteomes" id="UP000189513"/>
    </source>
</evidence>
<protein>
    <submittedName>
        <fullName evidence="2">CYFA0S02e05688g1_1</fullName>
    </submittedName>
</protein>
<keyword evidence="1" id="KW-0472">Membrane</keyword>
<evidence type="ECO:0000313" key="2">
    <source>
        <dbReference type="EMBL" id="CDR38788.1"/>
    </source>
</evidence>
<sequence length="209" mass="23774">MAQKINLRESVILFRLLKSYYVCVGFLYFALFVRLLVLLPLVGRKFLPGGIHTFFEQVTYITFGLGLLLSCVQLVPIAPLQYILGNFLNVVVVWILSKDIKLQRHAVYGLYIGDVAVTGIVAYVYHFQKLVYIGHTPAATRGFYQAISLADLVLRGLLEFVILFMGLKYVEGPYKTALSVVIFFHIPTKFFLLKRLWTKQSSGDQVKVE</sequence>
<reference evidence="2" key="1">
    <citation type="journal article" date="2014" name="Genome Announc.">
        <title>Genome sequence of the yeast Cyberlindnera fabianii (Hansenula fabianii).</title>
        <authorList>
            <person name="Freel K.C."/>
            <person name="Sarilar V."/>
            <person name="Neuveglise C."/>
            <person name="Devillers H."/>
            <person name="Friedrich A."/>
            <person name="Schacherer J."/>
        </authorList>
    </citation>
    <scope>NUCLEOTIDE SEQUENCE</scope>
    <source>
        <strain evidence="2">YJS4271</strain>
    </source>
</reference>
<dbReference type="VEuPathDB" id="FungiDB:BON22_0092"/>
<reference evidence="3" key="3">
    <citation type="submission" date="2017-01" db="EMBL/GenBank/DDBJ databases">
        <authorList>
            <person name="Mah S.A."/>
            <person name="Swanson W.J."/>
            <person name="Moy G.W."/>
            <person name="Vacquier V.D."/>
        </authorList>
    </citation>
    <scope>NUCLEOTIDE SEQUENCE [LARGE SCALE GENOMIC DNA]</scope>
    <source>
        <strain evidence="3">65</strain>
    </source>
</reference>
<keyword evidence="4" id="KW-1185">Reference proteome</keyword>
<dbReference type="AlphaFoldDB" id="A0A061ANQ7"/>
<feature type="transmembrane region" description="Helical" evidence="1">
    <location>
        <begin position="20"/>
        <end position="42"/>
    </location>
</feature>
<dbReference type="EMBL" id="LK052887">
    <property type="protein sequence ID" value="CDR38788.1"/>
    <property type="molecule type" value="Genomic_DNA"/>
</dbReference>
<name>A0A061ANQ7_CYBFA</name>
<proteinExistence type="predicted"/>
<feature type="transmembrane region" description="Helical" evidence="1">
    <location>
        <begin position="108"/>
        <end position="125"/>
    </location>
</feature>
<gene>
    <name evidence="3" type="ORF">BON22_0092</name>
    <name evidence="2" type="ORF">CYFA0S_02e05688g</name>
</gene>
<dbReference type="Proteomes" id="UP000189513">
    <property type="component" value="Unassembled WGS sequence"/>
</dbReference>
<evidence type="ECO:0000313" key="3">
    <source>
        <dbReference type="EMBL" id="ONH69615.1"/>
    </source>
</evidence>
<accession>A0A061ANQ7</accession>
<evidence type="ECO:0000256" key="1">
    <source>
        <dbReference type="SAM" id="Phobius"/>
    </source>
</evidence>
<feature type="transmembrane region" description="Helical" evidence="1">
    <location>
        <begin position="146"/>
        <end position="167"/>
    </location>
</feature>
<dbReference type="STRING" id="36022.A0A061ANQ7"/>
<organism evidence="2">
    <name type="scientific">Cyberlindnera fabianii</name>
    <name type="common">Yeast</name>
    <name type="synonym">Hansenula fabianii</name>
    <dbReference type="NCBI Taxonomy" id="36022"/>
    <lineage>
        <taxon>Eukaryota</taxon>
        <taxon>Fungi</taxon>
        <taxon>Dikarya</taxon>
        <taxon>Ascomycota</taxon>
        <taxon>Saccharomycotina</taxon>
        <taxon>Saccharomycetes</taxon>
        <taxon>Phaffomycetales</taxon>
        <taxon>Phaffomycetaceae</taxon>
        <taxon>Cyberlindnera</taxon>
    </lineage>
</organism>